<protein>
    <submittedName>
        <fullName evidence="1">Uncharacterized protein</fullName>
    </submittedName>
</protein>
<dbReference type="Proteomes" id="UP000228621">
    <property type="component" value="Unassembled WGS sequence"/>
</dbReference>
<comment type="caution">
    <text evidence="1">The sequence shown here is derived from an EMBL/GenBank/DDBJ whole genome shotgun (WGS) entry which is preliminary data.</text>
</comment>
<reference evidence="2" key="1">
    <citation type="journal article" date="2019" name="Genome Announc.">
        <title>Draft Genome Sequence of Pseudoalteromonas piscicida Strain 36Y ROTHPW, an Hypersaline Seawater Isolate from the South Coast of Sonora, Mexico.</title>
        <authorList>
            <person name="Sanchez-Diaz R."/>
            <person name="Molina-Garza Z.J."/>
            <person name="Cruz-Suarez L.E."/>
            <person name="Selvin J."/>
            <person name="Kiran G.S."/>
            <person name="Ibarra-Gamez J.C."/>
            <person name="Gomez-Gil B."/>
            <person name="Galaviz-Silva L."/>
        </authorList>
    </citation>
    <scope>NUCLEOTIDE SEQUENCE [LARGE SCALE GENOMIC DNA]</scope>
    <source>
        <strain evidence="2">36Y_RITHPW</strain>
    </source>
</reference>
<dbReference type="EMBL" id="NKHF01000084">
    <property type="protein sequence ID" value="PCK30458.1"/>
    <property type="molecule type" value="Genomic_DNA"/>
</dbReference>
<name>A0A2A5JLZ4_PSEO7</name>
<dbReference type="OrthoDB" id="6283368at2"/>
<accession>A0A2A5JLZ4</accession>
<sequence length="299" mass="32402">MSSWRFKDKLLLVDALGTTLTGQHAVYASEVEFAIESETEADELETAHSGASLDVIFGKHVTLNFKTPLSMCGTPGQAPAIAPLLLACGFVQVADATSVTYALGNASKAKALVRFGQNTHEISEMLGNVSLNLEKGIPKLNWQFKGLFSPPVQSAAVPAVDWNRWQRPEVLGVECASAFALNEVSRVLHKLTVDVGNNVIFDRAINHEAIMLTGHESKAQMTVSADSLGNFNPFNDIGKVQHFEFSHGTTAGKQFTLIGRYQLPTPKYTNLDSELTGYELDGKLVPSGAGYDELTLVFE</sequence>
<evidence type="ECO:0000313" key="1">
    <source>
        <dbReference type="EMBL" id="PCK30458.1"/>
    </source>
</evidence>
<gene>
    <name evidence="1" type="ORF">CEX98_17700</name>
</gene>
<dbReference type="RefSeq" id="WP_099643350.1">
    <property type="nucleotide sequence ID" value="NZ_NKHF01000084.1"/>
</dbReference>
<proteinExistence type="predicted"/>
<organism evidence="1 2">
    <name type="scientific">Pseudoalteromonas piscicida</name>
    <dbReference type="NCBI Taxonomy" id="43662"/>
    <lineage>
        <taxon>Bacteria</taxon>
        <taxon>Pseudomonadati</taxon>
        <taxon>Pseudomonadota</taxon>
        <taxon>Gammaproteobacteria</taxon>
        <taxon>Alteromonadales</taxon>
        <taxon>Pseudoalteromonadaceae</taxon>
        <taxon>Pseudoalteromonas</taxon>
    </lineage>
</organism>
<keyword evidence="2" id="KW-1185">Reference proteome</keyword>
<dbReference type="AlphaFoldDB" id="A0A2A5JLZ4"/>
<evidence type="ECO:0000313" key="2">
    <source>
        <dbReference type="Proteomes" id="UP000228621"/>
    </source>
</evidence>